<dbReference type="EMBL" id="JBJKFK010005928">
    <property type="protein sequence ID" value="KAL3308071.1"/>
    <property type="molecule type" value="Genomic_DNA"/>
</dbReference>
<dbReference type="Gene3D" id="1.25.10.10">
    <property type="entry name" value="Leucine-rich Repeat Variant"/>
    <property type="match status" value="1"/>
</dbReference>
<dbReference type="AlphaFoldDB" id="A0ABD2PKN6"/>
<gene>
    <name evidence="1" type="ORF">Ciccas_013403</name>
</gene>
<organism evidence="1 2">
    <name type="scientific">Cichlidogyrus casuarinus</name>
    <dbReference type="NCBI Taxonomy" id="1844966"/>
    <lineage>
        <taxon>Eukaryota</taxon>
        <taxon>Metazoa</taxon>
        <taxon>Spiralia</taxon>
        <taxon>Lophotrochozoa</taxon>
        <taxon>Platyhelminthes</taxon>
        <taxon>Monogenea</taxon>
        <taxon>Monopisthocotylea</taxon>
        <taxon>Dactylogyridea</taxon>
        <taxon>Ancyrocephalidae</taxon>
        <taxon>Cichlidogyrus</taxon>
    </lineage>
</organism>
<accession>A0ABD2PKN6</accession>
<protein>
    <submittedName>
        <fullName evidence="1">Uncharacterized protein</fullName>
    </submittedName>
</protein>
<evidence type="ECO:0000313" key="1">
    <source>
        <dbReference type="EMBL" id="KAL3308071.1"/>
    </source>
</evidence>
<comment type="caution">
    <text evidence="1">The sequence shown here is derived from an EMBL/GenBank/DDBJ whole genome shotgun (WGS) entry which is preliminary data.</text>
</comment>
<name>A0ABD2PKN6_9PLAT</name>
<sequence length="173" mass="19056">MSVVDEVIKILNSMKISASTAESTENSVVTMDAESIETAVSVTNRCLAVGDDEVLQVIAQKLGDFVPIIGEGENLAQVVAILEKMLYKIEEILVAKSISASFVTIIPHLSPNLACNCATNLVRTLVAEDLYCSCKKVLPEMMVALYPHVNAKLQQDLRFRFMQYADYEEEVPI</sequence>
<keyword evidence="2" id="KW-1185">Reference proteome</keyword>
<dbReference type="Proteomes" id="UP001626550">
    <property type="component" value="Unassembled WGS sequence"/>
</dbReference>
<reference evidence="1 2" key="1">
    <citation type="submission" date="2024-11" db="EMBL/GenBank/DDBJ databases">
        <title>Adaptive evolution of stress response genes in parasites aligns with host niche diversity.</title>
        <authorList>
            <person name="Hahn C."/>
            <person name="Resl P."/>
        </authorList>
    </citation>
    <scope>NUCLEOTIDE SEQUENCE [LARGE SCALE GENOMIC DNA]</scope>
    <source>
        <strain evidence="1">EGGRZ-B1_66</strain>
        <tissue evidence="1">Body</tissue>
    </source>
</reference>
<feature type="non-terminal residue" evidence="1">
    <location>
        <position position="173"/>
    </location>
</feature>
<proteinExistence type="predicted"/>
<evidence type="ECO:0000313" key="2">
    <source>
        <dbReference type="Proteomes" id="UP001626550"/>
    </source>
</evidence>
<dbReference type="InterPro" id="IPR011989">
    <property type="entry name" value="ARM-like"/>
</dbReference>